<dbReference type="AlphaFoldDB" id="A0A0A8Y7F5"/>
<proteinExistence type="predicted"/>
<evidence type="ECO:0000313" key="1">
    <source>
        <dbReference type="EMBL" id="JAD22064.1"/>
    </source>
</evidence>
<protein>
    <submittedName>
        <fullName evidence="1">Uncharacterized protein</fullName>
    </submittedName>
</protein>
<reference evidence="1" key="2">
    <citation type="journal article" date="2015" name="Data Brief">
        <title>Shoot transcriptome of the giant reed, Arundo donax.</title>
        <authorList>
            <person name="Barrero R.A."/>
            <person name="Guerrero F.D."/>
            <person name="Moolhuijzen P."/>
            <person name="Goolsby J.A."/>
            <person name="Tidwell J."/>
            <person name="Bellgard S.E."/>
            <person name="Bellgard M.I."/>
        </authorList>
    </citation>
    <scope>NUCLEOTIDE SEQUENCE</scope>
    <source>
        <tissue evidence="1">Shoot tissue taken approximately 20 cm above the soil surface</tissue>
    </source>
</reference>
<sequence length="22" mass="2689">MCSYSTIQYFESSTHIIFMWTI</sequence>
<organism evidence="1">
    <name type="scientific">Arundo donax</name>
    <name type="common">Giant reed</name>
    <name type="synonym">Donax arundinaceus</name>
    <dbReference type="NCBI Taxonomy" id="35708"/>
    <lineage>
        <taxon>Eukaryota</taxon>
        <taxon>Viridiplantae</taxon>
        <taxon>Streptophyta</taxon>
        <taxon>Embryophyta</taxon>
        <taxon>Tracheophyta</taxon>
        <taxon>Spermatophyta</taxon>
        <taxon>Magnoliopsida</taxon>
        <taxon>Liliopsida</taxon>
        <taxon>Poales</taxon>
        <taxon>Poaceae</taxon>
        <taxon>PACMAD clade</taxon>
        <taxon>Arundinoideae</taxon>
        <taxon>Arundineae</taxon>
        <taxon>Arundo</taxon>
    </lineage>
</organism>
<dbReference type="EMBL" id="GBRH01275831">
    <property type="protein sequence ID" value="JAD22064.1"/>
    <property type="molecule type" value="Transcribed_RNA"/>
</dbReference>
<name>A0A0A8Y7F5_ARUDO</name>
<reference evidence="1" key="1">
    <citation type="submission" date="2014-09" db="EMBL/GenBank/DDBJ databases">
        <authorList>
            <person name="Magalhaes I.L.F."/>
            <person name="Oliveira U."/>
            <person name="Santos F.R."/>
            <person name="Vidigal T.H.D.A."/>
            <person name="Brescovit A.D."/>
            <person name="Santos A.J."/>
        </authorList>
    </citation>
    <scope>NUCLEOTIDE SEQUENCE</scope>
    <source>
        <tissue evidence="1">Shoot tissue taken approximately 20 cm above the soil surface</tissue>
    </source>
</reference>
<accession>A0A0A8Y7F5</accession>